<comment type="caution">
    <text evidence="1">The sequence shown here is derived from an EMBL/GenBank/DDBJ whole genome shotgun (WGS) entry which is preliminary data.</text>
</comment>
<evidence type="ECO:0000313" key="1">
    <source>
        <dbReference type="EMBL" id="KAJ8674984.1"/>
    </source>
</evidence>
<name>A0ACC2NV53_9HYME</name>
<keyword evidence="2" id="KW-1185">Reference proteome</keyword>
<accession>A0ACC2NV53</accession>
<evidence type="ECO:0000313" key="2">
    <source>
        <dbReference type="Proteomes" id="UP001239111"/>
    </source>
</evidence>
<gene>
    <name evidence="1" type="ORF">QAD02_010770</name>
</gene>
<dbReference type="Proteomes" id="UP001239111">
    <property type="component" value="Chromosome 2"/>
</dbReference>
<proteinExistence type="predicted"/>
<sequence length="262" mass="29512">MAYKFACNLSFMFQEVPVFTDRYQKAKDAGFKAVESGFPLGFSVQQVVEAKKKAGIEQALINVYTGDTLKGELGFAAIPGKEKEFESSIDLTIEYAKALDCKKIHVMAGRVENPTAANDAAYEKSLRHAATKFASEGIIGVIEPINNITVPNYYMNNFEKAVEILKKIQSPHLKLQVDFFHLQLSRGAITKTFEECFPYVGHIQIAQVPDRNEPHYVGEIDYRYVFSLLEKHKYNGYIGLEYKPKAGTVDGLVWLQQFGFTL</sequence>
<dbReference type="EMBL" id="CM056742">
    <property type="protein sequence ID" value="KAJ8674984.1"/>
    <property type="molecule type" value="Genomic_DNA"/>
</dbReference>
<organism evidence="1 2">
    <name type="scientific">Eretmocerus hayati</name>
    <dbReference type="NCBI Taxonomy" id="131215"/>
    <lineage>
        <taxon>Eukaryota</taxon>
        <taxon>Metazoa</taxon>
        <taxon>Ecdysozoa</taxon>
        <taxon>Arthropoda</taxon>
        <taxon>Hexapoda</taxon>
        <taxon>Insecta</taxon>
        <taxon>Pterygota</taxon>
        <taxon>Neoptera</taxon>
        <taxon>Endopterygota</taxon>
        <taxon>Hymenoptera</taxon>
        <taxon>Apocrita</taxon>
        <taxon>Proctotrupomorpha</taxon>
        <taxon>Chalcidoidea</taxon>
        <taxon>Aphelinidae</taxon>
        <taxon>Aphelininae</taxon>
        <taxon>Eretmocerus</taxon>
    </lineage>
</organism>
<reference evidence="1" key="1">
    <citation type="submission" date="2023-04" db="EMBL/GenBank/DDBJ databases">
        <title>A chromosome-level genome assembly of the parasitoid wasp Eretmocerus hayati.</title>
        <authorList>
            <person name="Zhong Y."/>
            <person name="Liu S."/>
            <person name="Liu Y."/>
        </authorList>
    </citation>
    <scope>NUCLEOTIDE SEQUENCE</scope>
    <source>
        <strain evidence="1">ZJU_SS_LIU_2023</strain>
    </source>
</reference>
<protein>
    <submittedName>
        <fullName evidence="1">Uncharacterized protein</fullName>
    </submittedName>
</protein>